<keyword evidence="2" id="KW-1185">Reference proteome</keyword>
<evidence type="ECO:0000313" key="2">
    <source>
        <dbReference type="Proteomes" id="UP000217944"/>
    </source>
</evidence>
<protein>
    <recommendedName>
        <fullName evidence="3">FlgN protein</fullName>
    </recommendedName>
</protein>
<dbReference type="RefSeq" id="WP_096258923.1">
    <property type="nucleotide sequence ID" value="NZ_BDME01000002.1"/>
</dbReference>
<accession>A0A292YEW6</accession>
<dbReference type="OrthoDB" id="5334106at2"/>
<comment type="caution">
    <text evidence="1">The sequence shown here is derived from an EMBL/GenBank/DDBJ whole genome shotgun (WGS) entry which is preliminary data.</text>
</comment>
<dbReference type="EMBL" id="BDME01000002">
    <property type="protein sequence ID" value="GAX87665.1"/>
    <property type="molecule type" value="Genomic_DNA"/>
</dbReference>
<reference evidence="1 2" key="1">
    <citation type="journal article" date="2017" name="Syst. Appl. Microbiol.">
        <title>Lebetimonas natsushimae sp. nov., a novel strictly anaerobic, moderately thermophilic chemoautotroph isolated from a deep-sea hydrothermal vent polychaete nest in the Mid-Okinawa Trough.</title>
        <authorList>
            <person name="Nagata R."/>
            <person name="Takaki Y."/>
            <person name="Tame A."/>
            <person name="Nunoura T."/>
            <person name="Muto H."/>
            <person name="Mino S."/>
            <person name="Sawayama S."/>
            <person name="Takai K."/>
            <person name="Nakagawa S."/>
        </authorList>
    </citation>
    <scope>NUCLEOTIDE SEQUENCE [LARGE SCALE GENOMIC DNA]</scope>
    <source>
        <strain evidence="1 2">HS1857</strain>
    </source>
</reference>
<organism evidence="1 2">
    <name type="scientific">Lebetimonas natsushimae</name>
    <dbReference type="NCBI Taxonomy" id="1936991"/>
    <lineage>
        <taxon>Bacteria</taxon>
        <taxon>Pseudomonadati</taxon>
        <taxon>Campylobacterota</taxon>
        <taxon>Epsilonproteobacteria</taxon>
        <taxon>Nautiliales</taxon>
        <taxon>Nautiliaceae</taxon>
        <taxon>Lebetimonas</taxon>
    </lineage>
</organism>
<dbReference type="AlphaFoldDB" id="A0A292YEW6"/>
<gene>
    <name evidence="1" type="ORF">LNAT_P0962</name>
</gene>
<evidence type="ECO:0000313" key="1">
    <source>
        <dbReference type="EMBL" id="GAX87665.1"/>
    </source>
</evidence>
<name>A0A292YEW6_9BACT</name>
<dbReference type="Proteomes" id="UP000217944">
    <property type="component" value="Unassembled WGS sequence"/>
</dbReference>
<proteinExistence type="predicted"/>
<sequence length="136" mass="15696">MLIEKLNQINDILDKLISITTEDIYAIKSADHETVFSHTDEKEILAKKFSSLKSEIDSILVSRNKPVEEIFSADEEILFDTFREKLNEFYTLHKKFSKLALSVANFYNALIKELKNEKPITYSNENFSNSNLSLKG</sequence>
<evidence type="ECO:0008006" key="3">
    <source>
        <dbReference type="Google" id="ProtNLM"/>
    </source>
</evidence>